<comment type="similarity">
    <text evidence="3">Belongs to the RETICULATA family.</text>
</comment>
<feature type="compositionally biased region" description="Polar residues" evidence="10">
    <location>
        <begin position="47"/>
        <end position="65"/>
    </location>
</feature>
<sequence length="339" mass="36219">MTTSASSQVAGVTAPRLTCTGLSWLPTRHACPPAPDMHSTKRGSHVARSSSGVLSRDTNSMSTCWAGQDRPRPAPQPQPDFSGGGNGGRPRVSVGHSGDGGDDDDSFEGLSLHWNPIKAVAGGVQARVTADPAFAFKLGCECCLDLAIIMAVNLAHRRDRILKDIDYVLSQCCTSLLCDLALVYLLAPTLAPSRMPASRLGRSLARLPAHMFQSAPPGQPRFTLAQRAGCFCSTAVRYGALGFLLGCIRTSMVHTIAKLRMRMDPASRVQPAEQPLVGSGPGRLCFRGLVSIMRYSAINAAEDMLCSRCPGTQSLMASAVLRLFNKLSGPHVWMLYARP</sequence>
<dbReference type="Proteomes" id="UP001314263">
    <property type="component" value="Unassembled WGS sequence"/>
</dbReference>
<organism evidence="11 12">
    <name type="scientific">Coccomyxa viridis</name>
    <dbReference type="NCBI Taxonomy" id="1274662"/>
    <lineage>
        <taxon>Eukaryota</taxon>
        <taxon>Viridiplantae</taxon>
        <taxon>Chlorophyta</taxon>
        <taxon>core chlorophytes</taxon>
        <taxon>Trebouxiophyceae</taxon>
        <taxon>Trebouxiophyceae incertae sedis</taxon>
        <taxon>Coccomyxaceae</taxon>
        <taxon>Coccomyxa</taxon>
    </lineage>
</organism>
<keyword evidence="12" id="KW-1185">Reference proteome</keyword>
<reference evidence="11 12" key="1">
    <citation type="submission" date="2023-10" db="EMBL/GenBank/DDBJ databases">
        <authorList>
            <person name="Maclean D."/>
            <person name="Macfadyen A."/>
        </authorList>
    </citation>
    <scope>NUCLEOTIDE SEQUENCE [LARGE SCALE GENOMIC DNA]</scope>
</reference>
<comment type="caution">
    <text evidence="11">The sequence shown here is derived from an EMBL/GenBank/DDBJ whole genome shotgun (WGS) entry which is preliminary data.</text>
</comment>
<dbReference type="EMBL" id="CAUYUE010000008">
    <property type="protein sequence ID" value="CAK0783482.1"/>
    <property type="molecule type" value="Genomic_DNA"/>
</dbReference>
<evidence type="ECO:0000256" key="9">
    <source>
        <dbReference type="ARBA" id="ARBA00023136"/>
    </source>
</evidence>
<protein>
    <submittedName>
        <fullName evidence="11">Uncharacterized protein</fullName>
    </submittedName>
</protein>
<evidence type="ECO:0000256" key="4">
    <source>
        <dbReference type="ARBA" id="ARBA00022528"/>
    </source>
</evidence>
<proteinExistence type="inferred from homology"/>
<dbReference type="GO" id="GO:0009706">
    <property type="term" value="C:chloroplast inner membrane"/>
    <property type="evidence" value="ECO:0007669"/>
    <property type="project" value="TreeGrafter"/>
</dbReference>
<dbReference type="AlphaFoldDB" id="A0AAV1I8R5"/>
<evidence type="ECO:0000256" key="8">
    <source>
        <dbReference type="ARBA" id="ARBA00022989"/>
    </source>
</evidence>
<gene>
    <name evidence="11" type="ORF">CVIRNUC_006681</name>
</gene>
<dbReference type="PANTHER" id="PTHR31038">
    <property type="entry name" value="EXPRESSED PROTEIN-RELATED"/>
    <property type="match status" value="1"/>
</dbReference>
<evidence type="ECO:0000256" key="7">
    <source>
        <dbReference type="ARBA" id="ARBA00022946"/>
    </source>
</evidence>
<evidence type="ECO:0000256" key="1">
    <source>
        <dbReference type="ARBA" id="ARBA00004141"/>
    </source>
</evidence>
<dbReference type="PANTHER" id="PTHR31038:SF10">
    <property type="entry name" value="OS04G0524400 PROTEIN"/>
    <property type="match status" value="1"/>
</dbReference>
<evidence type="ECO:0000313" key="11">
    <source>
        <dbReference type="EMBL" id="CAK0783482.1"/>
    </source>
</evidence>
<feature type="region of interest" description="Disordered" evidence="10">
    <location>
        <begin position="33"/>
        <end position="100"/>
    </location>
</feature>
<keyword evidence="5" id="KW-0934">Plastid</keyword>
<evidence type="ECO:0000256" key="6">
    <source>
        <dbReference type="ARBA" id="ARBA00022692"/>
    </source>
</evidence>
<evidence type="ECO:0000313" key="12">
    <source>
        <dbReference type="Proteomes" id="UP001314263"/>
    </source>
</evidence>
<evidence type="ECO:0000256" key="2">
    <source>
        <dbReference type="ARBA" id="ARBA00004229"/>
    </source>
</evidence>
<accession>A0AAV1I8R5</accession>
<keyword evidence="6" id="KW-0812">Transmembrane</keyword>
<keyword evidence="9" id="KW-0472">Membrane</keyword>
<comment type="subcellular location">
    <subcellularLocation>
        <location evidence="1">Membrane</location>
        <topology evidence="1">Multi-pass membrane protein</topology>
    </subcellularLocation>
    <subcellularLocation>
        <location evidence="2">Plastid</location>
        <location evidence="2">Chloroplast</location>
    </subcellularLocation>
</comment>
<dbReference type="InterPro" id="IPR021825">
    <property type="entry name" value="RETICULATA-related"/>
</dbReference>
<evidence type="ECO:0000256" key="5">
    <source>
        <dbReference type="ARBA" id="ARBA00022640"/>
    </source>
</evidence>
<keyword evidence="7" id="KW-0809">Transit peptide</keyword>
<keyword evidence="4" id="KW-0150">Chloroplast</keyword>
<dbReference type="Pfam" id="PF11891">
    <property type="entry name" value="RETICULATA-like"/>
    <property type="match status" value="1"/>
</dbReference>
<evidence type="ECO:0000256" key="3">
    <source>
        <dbReference type="ARBA" id="ARBA00010793"/>
    </source>
</evidence>
<dbReference type="GO" id="GO:0099402">
    <property type="term" value="P:plant organ development"/>
    <property type="evidence" value="ECO:0007669"/>
    <property type="project" value="TreeGrafter"/>
</dbReference>
<name>A0AAV1I8R5_9CHLO</name>
<evidence type="ECO:0000256" key="10">
    <source>
        <dbReference type="SAM" id="MobiDB-lite"/>
    </source>
</evidence>
<keyword evidence="8" id="KW-1133">Transmembrane helix</keyword>